<dbReference type="InterPro" id="IPR011990">
    <property type="entry name" value="TPR-like_helical_dom_sf"/>
</dbReference>
<sequence>MSSAVNAATPAVPPAVGTGMRLAVVATITERMGARRGDRFPGNIVLAVRIPAAPGGTPLSNEGDDPAGTDCEMLPSADLRDGEEAMDESHHQAGARSSAGGARAARGLTFQAQVFAWCAVRAIVEMPLTDLGLGTAVRIETVGCETGLPVDDVGATVSSGGFILIQAKAGMRRLDAQTEDLVKAIDQIVRAFVEGIHTSSDVRPVDLSRDRLVIATNHDGSRAFDQLGIVLRRLRTYPAGLPLSAAAPTDSQRRALETFVKVVVTRWTAIVGRKPSDSDLRTFLQCAEVIRLDLKQPDGIDLFRSERALHAALGDSLIDDPFNKLAWHGSEATAAQQWWRREELAQAVLRKEGAMQPMAVPRRNRLPALPQPYVRRGDHGLLGPGPTAELLCIAVTGGPGLGKTTLAIDMANEAAHDFPDGQLFVDFRGFGPTAPMSCAEAVEVLLEQMGEADAAAGKNPEGRRLHYLDTVEARRFVIVMDNVQESESVLHLLPRHGSSAIIATSRTMLGTLLRRTDVTHFHLTPLPIHESRDLLIRHIGADRAAAEPTAIATVLAACGGNPLALAIAGSHIRHLPELSLNQIVSVLTDADNRLDFLDLHEPNSALRTVFSWTYIALPAELRDFFVLVGTAPGPDIDSTGAAALASLEDTRTGLALLRRLRHFHLLQENAHGDFQMHELLRDYALSLCRGDRRLQDIHDRACERLIRHYADRAAATGPGTRLASQDSPRFLAAVRYAQEHGMESKARTIADSLIENMWYHGRWNDCATMLRSITDDPSKPKDPEIRSYFLRQLAITLRRLGAHAESVEYGRQALTTLGPRRSARAEADCRYVLAVSLAYAEEHEAALEQYHLAADGFREAGAESGLADALNGIGWSLAMRGEHQEALMYCTQAADLHGELNVPNSRAADLDSVACIHQLLGDHKAALGYFEQCLRLYREIGYRANEIRTLDSMGDSALASGDPNGAVQHWLLAIAILEDIGHGDTDQVREIRAKEAAALFQK</sequence>
<dbReference type="Gene3D" id="3.40.50.300">
    <property type="entry name" value="P-loop containing nucleotide triphosphate hydrolases"/>
    <property type="match status" value="1"/>
</dbReference>
<dbReference type="InterPro" id="IPR027417">
    <property type="entry name" value="P-loop_NTPase"/>
</dbReference>
<dbReference type="InterPro" id="IPR019734">
    <property type="entry name" value="TPR_rpt"/>
</dbReference>
<dbReference type="SUPFAM" id="SSF52540">
    <property type="entry name" value="P-loop containing nucleoside triphosphate hydrolases"/>
    <property type="match status" value="1"/>
</dbReference>
<keyword evidence="2" id="KW-1185">Reference proteome</keyword>
<dbReference type="PRINTS" id="PR00364">
    <property type="entry name" value="DISEASERSIST"/>
</dbReference>
<gene>
    <name evidence="1" type="ORF">GCM10009850_110330</name>
</gene>
<dbReference type="EMBL" id="BAAAQX010000051">
    <property type="protein sequence ID" value="GAA2215565.1"/>
    <property type="molecule type" value="Genomic_DNA"/>
</dbReference>
<dbReference type="PANTHER" id="PTHR47691">
    <property type="entry name" value="REGULATOR-RELATED"/>
    <property type="match status" value="1"/>
</dbReference>
<accession>A0ABN3D196</accession>
<evidence type="ECO:0000313" key="1">
    <source>
        <dbReference type="EMBL" id="GAA2215565.1"/>
    </source>
</evidence>
<organism evidence="1 2">
    <name type="scientific">Nonomuraea monospora</name>
    <dbReference type="NCBI Taxonomy" id="568818"/>
    <lineage>
        <taxon>Bacteria</taxon>
        <taxon>Bacillati</taxon>
        <taxon>Actinomycetota</taxon>
        <taxon>Actinomycetes</taxon>
        <taxon>Streptosporangiales</taxon>
        <taxon>Streptosporangiaceae</taxon>
        <taxon>Nonomuraea</taxon>
    </lineage>
</organism>
<dbReference type="SUPFAM" id="SSF48452">
    <property type="entry name" value="TPR-like"/>
    <property type="match status" value="2"/>
</dbReference>
<dbReference type="SMART" id="SM00028">
    <property type="entry name" value="TPR"/>
    <property type="match status" value="4"/>
</dbReference>
<comment type="caution">
    <text evidence="1">The sequence shown here is derived from an EMBL/GenBank/DDBJ whole genome shotgun (WGS) entry which is preliminary data.</text>
</comment>
<reference evidence="1 2" key="1">
    <citation type="journal article" date="2019" name="Int. J. Syst. Evol. Microbiol.">
        <title>The Global Catalogue of Microorganisms (GCM) 10K type strain sequencing project: providing services to taxonomists for standard genome sequencing and annotation.</title>
        <authorList>
            <consortium name="The Broad Institute Genomics Platform"/>
            <consortium name="The Broad Institute Genome Sequencing Center for Infectious Disease"/>
            <person name="Wu L."/>
            <person name="Ma J."/>
        </authorList>
    </citation>
    <scope>NUCLEOTIDE SEQUENCE [LARGE SCALE GENOMIC DNA]</scope>
    <source>
        <strain evidence="1 2">JCM 16114</strain>
    </source>
</reference>
<protein>
    <submittedName>
        <fullName evidence="1">Uncharacterized protein</fullName>
    </submittedName>
</protein>
<dbReference type="PANTHER" id="PTHR47691:SF3">
    <property type="entry name" value="HTH-TYPE TRANSCRIPTIONAL REGULATOR RV0890C-RELATED"/>
    <property type="match status" value="1"/>
</dbReference>
<dbReference type="Proteomes" id="UP001499843">
    <property type="component" value="Unassembled WGS sequence"/>
</dbReference>
<proteinExistence type="predicted"/>
<name>A0ABN3D196_9ACTN</name>
<evidence type="ECO:0000313" key="2">
    <source>
        <dbReference type="Proteomes" id="UP001499843"/>
    </source>
</evidence>
<dbReference type="Gene3D" id="1.25.40.10">
    <property type="entry name" value="Tetratricopeptide repeat domain"/>
    <property type="match status" value="1"/>
</dbReference>
<dbReference type="Pfam" id="PF13374">
    <property type="entry name" value="TPR_10"/>
    <property type="match status" value="2"/>
</dbReference>